<dbReference type="RefSeq" id="WP_345421432.1">
    <property type="nucleotide sequence ID" value="NZ_AP031496.1"/>
</dbReference>
<name>A0AAV3U206_9ALTE</name>
<evidence type="ECO:0000259" key="10">
    <source>
        <dbReference type="Pfam" id="PF08543"/>
    </source>
</evidence>
<dbReference type="FunFam" id="3.20.20.70:FF:000064">
    <property type="entry name" value="Thiamine-phosphate synthase"/>
    <property type="match status" value="1"/>
</dbReference>
<feature type="domain" description="Thiamine phosphate synthase/TenI" evidence="9">
    <location>
        <begin position="322"/>
        <end position="490"/>
    </location>
</feature>
<evidence type="ECO:0000256" key="2">
    <source>
        <dbReference type="ARBA" id="ARBA00004948"/>
    </source>
</evidence>
<dbReference type="GO" id="GO:0008972">
    <property type="term" value="F:phosphomethylpyrimidine kinase activity"/>
    <property type="evidence" value="ECO:0007669"/>
    <property type="project" value="InterPro"/>
</dbReference>
<dbReference type="GO" id="GO:0008902">
    <property type="term" value="F:hydroxymethylpyrimidine kinase activity"/>
    <property type="evidence" value="ECO:0007669"/>
    <property type="project" value="UniProtKB-EC"/>
</dbReference>
<keyword evidence="4" id="KW-0808">Transferase</keyword>
<dbReference type="Gene3D" id="3.20.20.70">
    <property type="entry name" value="Aldolase class I"/>
    <property type="match status" value="1"/>
</dbReference>
<dbReference type="CDD" id="cd00564">
    <property type="entry name" value="TMP_TenI"/>
    <property type="match status" value="1"/>
</dbReference>
<dbReference type="PANTHER" id="PTHR20858">
    <property type="entry name" value="PHOSPHOMETHYLPYRIMIDINE KINASE"/>
    <property type="match status" value="1"/>
</dbReference>
<organism evidence="11 12">
    <name type="scientific">Halioxenophilus aromaticivorans</name>
    <dbReference type="NCBI Taxonomy" id="1306992"/>
    <lineage>
        <taxon>Bacteria</taxon>
        <taxon>Pseudomonadati</taxon>
        <taxon>Pseudomonadota</taxon>
        <taxon>Gammaproteobacteria</taxon>
        <taxon>Alteromonadales</taxon>
        <taxon>Alteromonadaceae</taxon>
        <taxon>Halioxenophilus</taxon>
    </lineage>
</organism>
<evidence type="ECO:0000256" key="5">
    <source>
        <dbReference type="ARBA" id="ARBA00022723"/>
    </source>
</evidence>
<reference evidence="12" key="1">
    <citation type="journal article" date="2019" name="Int. J. Syst. Evol. Microbiol.">
        <title>The Global Catalogue of Microorganisms (GCM) 10K type strain sequencing project: providing services to taxonomists for standard genome sequencing and annotation.</title>
        <authorList>
            <consortium name="The Broad Institute Genomics Platform"/>
            <consortium name="The Broad Institute Genome Sequencing Center for Infectious Disease"/>
            <person name="Wu L."/>
            <person name="Ma J."/>
        </authorList>
    </citation>
    <scope>NUCLEOTIDE SEQUENCE [LARGE SCALE GENOMIC DNA]</scope>
    <source>
        <strain evidence="12">JCM 19134</strain>
    </source>
</reference>
<sequence>MIDTHSYTAPQPYWPALLTISASDSAGLAGNQMDQRCAAAMGVHACSAITATTAQNSDAFLATNAVSSEALVSQIKAALVLKPRAVKIGLLASVEQITAVAHCLRGLDCPIIFDPVLATTSGKVNYSAQMLAAMHSELLPLVDVLTVNIPEVEQLLGFRLGRGGVVVAACKLQLALSQGASARDASALPWVVIKGGHLLGDYASDYCRGAGLQFSLCHAKVGTQNTRGTGCALSTFIASAKALGYETRDALVIAKMAMQAGLKNAAGVDTSVGCLRPTEFPQSHWPKLIDHRLSQAMPSQPFATCVGGNQAETLGLYPIVDSSEWLKRLLPLGITTAQLRVKHLQGQALKQEIQTAVALAKHYRCRLFINDYWQEAIAAGAYGVHLGQEDIASADLVAIAQAGLRLGVSNHCHWEMARGKTLRPSYLACGPVFATQTKAMPWVPHGLAGLRYWSQSLPGQTLVAIGGIKQSNLSAVAATGVSGVALISEITAAQNPEQATRQLMAMMPGNACLQKSVLSQPAITKTEDSVAQ</sequence>
<dbReference type="InterPro" id="IPR036206">
    <property type="entry name" value="ThiamineP_synth_sf"/>
</dbReference>
<dbReference type="InterPro" id="IPR022998">
    <property type="entry name" value="ThiamineP_synth_TenI"/>
</dbReference>
<keyword evidence="7" id="KW-0784">Thiamine biosynthesis</keyword>
<dbReference type="NCBIfam" id="NF002904">
    <property type="entry name" value="PRK03512.1"/>
    <property type="match status" value="1"/>
</dbReference>
<keyword evidence="12" id="KW-1185">Reference proteome</keyword>
<evidence type="ECO:0000256" key="4">
    <source>
        <dbReference type="ARBA" id="ARBA00022679"/>
    </source>
</evidence>
<comment type="cofactor">
    <cofactor evidence="1">
        <name>Mg(2+)</name>
        <dbReference type="ChEBI" id="CHEBI:18420"/>
    </cofactor>
</comment>
<dbReference type="InterPro" id="IPR004399">
    <property type="entry name" value="HMP/HMP-P_kinase_dom"/>
</dbReference>
<dbReference type="EMBL" id="BAABLX010000016">
    <property type="protein sequence ID" value="GAA4942587.1"/>
    <property type="molecule type" value="Genomic_DNA"/>
</dbReference>
<dbReference type="GO" id="GO:0009228">
    <property type="term" value="P:thiamine biosynthetic process"/>
    <property type="evidence" value="ECO:0007669"/>
    <property type="project" value="UniProtKB-KW"/>
</dbReference>
<dbReference type="Pfam" id="PF02581">
    <property type="entry name" value="TMP-TENI"/>
    <property type="match status" value="1"/>
</dbReference>
<comment type="caution">
    <text evidence="11">The sequence shown here is derived from an EMBL/GenBank/DDBJ whole genome shotgun (WGS) entry which is preliminary data.</text>
</comment>
<evidence type="ECO:0000256" key="7">
    <source>
        <dbReference type="ARBA" id="ARBA00022977"/>
    </source>
</evidence>
<dbReference type="GO" id="GO:0005829">
    <property type="term" value="C:cytosol"/>
    <property type="evidence" value="ECO:0007669"/>
    <property type="project" value="TreeGrafter"/>
</dbReference>
<evidence type="ECO:0000259" key="9">
    <source>
        <dbReference type="Pfam" id="PF02581"/>
    </source>
</evidence>
<comment type="pathway">
    <text evidence="2">Cofactor biosynthesis; thiamine diphosphate biosynthesis.</text>
</comment>
<dbReference type="SUPFAM" id="SSF51391">
    <property type="entry name" value="Thiamin phosphate synthase"/>
    <property type="match status" value="1"/>
</dbReference>
<dbReference type="AlphaFoldDB" id="A0AAV3U206"/>
<evidence type="ECO:0000313" key="12">
    <source>
        <dbReference type="Proteomes" id="UP001409585"/>
    </source>
</evidence>
<dbReference type="InterPro" id="IPR013785">
    <property type="entry name" value="Aldolase_TIM"/>
</dbReference>
<dbReference type="InterPro" id="IPR013749">
    <property type="entry name" value="PM/HMP-P_kinase-1"/>
</dbReference>
<dbReference type="Gene3D" id="3.40.1190.20">
    <property type="match status" value="1"/>
</dbReference>
<keyword evidence="5" id="KW-0479">Metal-binding</keyword>
<dbReference type="Proteomes" id="UP001409585">
    <property type="component" value="Unassembled WGS sequence"/>
</dbReference>
<protein>
    <recommendedName>
        <fullName evidence="3">hydroxymethylpyrimidine kinase</fullName>
        <ecNumber evidence="3">2.7.1.49</ecNumber>
    </recommendedName>
</protein>
<dbReference type="PANTHER" id="PTHR20858:SF17">
    <property type="entry name" value="HYDROXYMETHYLPYRIMIDINE_PHOSPHOMETHYLPYRIMIDINE KINASE THI20-RELATED"/>
    <property type="match status" value="1"/>
</dbReference>
<evidence type="ECO:0000256" key="1">
    <source>
        <dbReference type="ARBA" id="ARBA00001946"/>
    </source>
</evidence>
<keyword evidence="6" id="KW-0460">Magnesium</keyword>
<dbReference type="SUPFAM" id="SSF53613">
    <property type="entry name" value="Ribokinase-like"/>
    <property type="match status" value="1"/>
</dbReference>
<keyword evidence="8" id="KW-0511">Multifunctional enzyme</keyword>
<dbReference type="GO" id="GO:0046872">
    <property type="term" value="F:metal ion binding"/>
    <property type="evidence" value="ECO:0007669"/>
    <property type="project" value="UniProtKB-KW"/>
</dbReference>
<feature type="domain" description="Pyridoxamine kinase/Phosphomethylpyrimidine kinase" evidence="10">
    <location>
        <begin position="24"/>
        <end position="272"/>
    </location>
</feature>
<accession>A0AAV3U206</accession>
<dbReference type="EC" id="2.7.1.49" evidence="3"/>
<dbReference type="InterPro" id="IPR029056">
    <property type="entry name" value="Ribokinase-like"/>
</dbReference>
<evidence type="ECO:0000313" key="11">
    <source>
        <dbReference type="EMBL" id="GAA4942587.1"/>
    </source>
</evidence>
<gene>
    <name evidence="11" type="primary">thiE</name>
    <name evidence="11" type="ORF">GCM10025791_21390</name>
</gene>
<dbReference type="Pfam" id="PF08543">
    <property type="entry name" value="Phos_pyr_kin"/>
    <property type="match status" value="1"/>
</dbReference>
<evidence type="ECO:0000256" key="3">
    <source>
        <dbReference type="ARBA" id="ARBA00012135"/>
    </source>
</evidence>
<evidence type="ECO:0000256" key="8">
    <source>
        <dbReference type="ARBA" id="ARBA00023268"/>
    </source>
</evidence>
<dbReference type="CDD" id="cd01169">
    <property type="entry name" value="HMPP_kinase"/>
    <property type="match status" value="1"/>
</dbReference>
<evidence type="ECO:0000256" key="6">
    <source>
        <dbReference type="ARBA" id="ARBA00022842"/>
    </source>
</evidence>
<proteinExistence type="predicted"/>